<sequence>MKREGDHSVAAHGGLVTAAIRRAGDEGTESKKQAARQINGRAGATSGAMKEATRRWPLVV</sequence>
<organism evidence="2 3">
    <name type="scientific">Aeromonas bestiarum</name>
    <dbReference type="NCBI Taxonomy" id="105751"/>
    <lineage>
        <taxon>Bacteria</taxon>
        <taxon>Pseudomonadati</taxon>
        <taxon>Pseudomonadota</taxon>
        <taxon>Gammaproteobacteria</taxon>
        <taxon>Aeromonadales</taxon>
        <taxon>Aeromonadaceae</taxon>
        <taxon>Aeromonas</taxon>
    </lineage>
</organism>
<proteinExistence type="predicted"/>
<gene>
    <name evidence="2" type="ORF">OB935_03125</name>
</gene>
<comment type="caution">
    <text evidence="2">The sequence shown here is derived from an EMBL/GenBank/DDBJ whole genome shotgun (WGS) entry which is preliminary data.</text>
</comment>
<feature type="compositionally biased region" description="Basic and acidic residues" evidence="1">
    <location>
        <begin position="22"/>
        <end position="32"/>
    </location>
</feature>
<reference evidence="2" key="1">
    <citation type="submission" date="2024-05" db="EMBL/GenBank/DDBJ databases">
        <title>WGS of Aeromonas isolates.</title>
        <authorList>
            <person name="Lee H."/>
        </authorList>
    </citation>
    <scope>NUCLEOTIDE SEQUENCE</scope>
    <source>
        <strain evidence="2">SU58-3</strain>
    </source>
</reference>
<evidence type="ECO:0000313" key="3">
    <source>
        <dbReference type="Proteomes" id="UP001168107"/>
    </source>
</evidence>
<dbReference type="Proteomes" id="UP001168107">
    <property type="component" value="Unassembled WGS sequence"/>
</dbReference>
<evidence type="ECO:0000313" key="2">
    <source>
        <dbReference type="EMBL" id="MDM5070844.1"/>
    </source>
</evidence>
<evidence type="ECO:0000256" key="1">
    <source>
        <dbReference type="SAM" id="MobiDB-lite"/>
    </source>
</evidence>
<dbReference type="EMBL" id="JAOPLL010000001">
    <property type="protein sequence ID" value="MDM5070844.1"/>
    <property type="molecule type" value="Genomic_DNA"/>
</dbReference>
<protein>
    <submittedName>
        <fullName evidence="2">Uncharacterized protein</fullName>
    </submittedName>
</protein>
<dbReference type="RefSeq" id="WP_290017174.1">
    <property type="nucleotide sequence ID" value="NZ_JAOPLL010000001.1"/>
</dbReference>
<feature type="region of interest" description="Disordered" evidence="1">
    <location>
        <begin position="1"/>
        <end position="60"/>
    </location>
</feature>
<name>A0ABT7PUS1_9GAMM</name>
<keyword evidence="3" id="KW-1185">Reference proteome</keyword>
<accession>A0ABT7PUS1</accession>